<evidence type="ECO:0000313" key="2">
    <source>
        <dbReference type="EMBL" id="CAG8691951.1"/>
    </source>
</evidence>
<evidence type="ECO:0000256" key="1">
    <source>
        <dbReference type="SAM" id="MobiDB-lite"/>
    </source>
</evidence>
<dbReference type="Proteomes" id="UP000789570">
    <property type="component" value="Unassembled WGS sequence"/>
</dbReference>
<name>A0A9N9EUW9_9GLOM</name>
<keyword evidence="3" id="KW-1185">Reference proteome</keyword>
<accession>A0A9N9EUW9</accession>
<sequence>RQTCQEISEQNKHDMTDTERDTIDSKHHQETPEQDEHDMTSSF</sequence>
<protein>
    <submittedName>
        <fullName evidence="2">15431_t:CDS:1</fullName>
    </submittedName>
</protein>
<evidence type="ECO:0000313" key="3">
    <source>
        <dbReference type="Proteomes" id="UP000789570"/>
    </source>
</evidence>
<feature type="region of interest" description="Disordered" evidence="1">
    <location>
        <begin position="1"/>
        <end position="43"/>
    </location>
</feature>
<feature type="non-terminal residue" evidence="2">
    <location>
        <position position="1"/>
    </location>
</feature>
<organism evidence="2 3">
    <name type="scientific">Funneliformis caledonium</name>
    <dbReference type="NCBI Taxonomy" id="1117310"/>
    <lineage>
        <taxon>Eukaryota</taxon>
        <taxon>Fungi</taxon>
        <taxon>Fungi incertae sedis</taxon>
        <taxon>Mucoromycota</taxon>
        <taxon>Glomeromycotina</taxon>
        <taxon>Glomeromycetes</taxon>
        <taxon>Glomerales</taxon>
        <taxon>Glomeraceae</taxon>
        <taxon>Funneliformis</taxon>
    </lineage>
</organism>
<comment type="caution">
    <text evidence="2">The sequence shown here is derived from an EMBL/GenBank/DDBJ whole genome shotgun (WGS) entry which is preliminary data.</text>
</comment>
<gene>
    <name evidence="2" type="ORF">FCALED_LOCUS13008</name>
</gene>
<dbReference type="EMBL" id="CAJVPQ010007009">
    <property type="protein sequence ID" value="CAG8691951.1"/>
    <property type="molecule type" value="Genomic_DNA"/>
</dbReference>
<reference evidence="2" key="1">
    <citation type="submission" date="2021-06" db="EMBL/GenBank/DDBJ databases">
        <authorList>
            <person name="Kallberg Y."/>
            <person name="Tangrot J."/>
            <person name="Rosling A."/>
        </authorList>
    </citation>
    <scope>NUCLEOTIDE SEQUENCE</scope>
    <source>
        <strain evidence="2">UK204</strain>
    </source>
</reference>
<feature type="compositionally biased region" description="Basic and acidic residues" evidence="1">
    <location>
        <begin position="9"/>
        <end position="31"/>
    </location>
</feature>
<dbReference type="AlphaFoldDB" id="A0A9N9EUW9"/>
<proteinExistence type="predicted"/>